<dbReference type="Proteomes" id="UP000199656">
    <property type="component" value="Unassembled WGS sequence"/>
</dbReference>
<gene>
    <name evidence="2" type="ORF">SAMN05660909_03540</name>
</gene>
<name>A0A1H4E617_9BACT</name>
<organism evidence="2 3">
    <name type="scientific">Chitinophaga terrae</name>
    <name type="common">ex Kim and Jung 2007</name>
    <dbReference type="NCBI Taxonomy" id="408074"/>
    <lineage>
        <taxon>Bacteria</taxon>
        <taxon>Pseudomonadati</taxon>
        <taxon>Bacteroidota</taxon>
        <taxon>Chitinophagia</taxon>
        <taxon>Chitinophagales</taxon>
        <taxon>Chitinophagaceae</taxon>
        <taxon>Chitinophaga</taxon>
    </lineage>
</organism>
<keyword evidence="1" id="KW-0732">Signal</keyword>
<accession>A0A1H4E617</accession>
<dbReference type="AlphaFoldDB" id="A0A1H4E617"/>
<proteinExistence type="predicted"/>
<sequence>MKTILIACSMLLAATLLSVTPATAKTTSVANAWKPMVMKSASIVTKTYNFNLNYPPSNPPLKIILTFDDSDFHLVNGDIQGANGTMVTYHAQSILTPNAPTNVQYVNFKFTGQLIYFSVGTT</sequence>
<feature type="chain" id="PRO_5011507763" evidence="1">
    <location>
        <begin position="25"/>
        <end position="122"/>
    </location>
</feature>
<evidence type="ECO:0000313" key="2">
    <source>
        <dbReference type="EMBL" id="SEA80495.1"/>
    </source>
</evidence>
<evidence type="ECO:0000313" key="3">
    <source>
        <dbReference type="Proteomes" id="UP000199656"/>
    </source>
</evidence>
<keyword evidence="3" id="KW-1185">Reference proteome</keyword>
<dbReference type="RefSeq" id="WP_089763255.1">
    <property type="nucleotide sequence ID" value="NZ_BKAT01000028.1"/>
</dbReference>
<protein>
    <submittedName>
        <fullName evidence="2">Uncharacterized protein</fullName>
    </submittedName>
</protein>
<evidence type="ECO:0000256" key="1">
    <source>
        <dbReference type="SAM" id="SignalP"/>
    </source>
</evidence>
<dbReference type="EMBL" id="FNRL01000016">
    <property type="protein sequence ID" value="SEA80495.1"/>
    <property type="molecule type" value="Genomic_DNA"/>
</dbReference>
<reference evidence="3" key="1">
    <citation type="submission" date="2016-10" db="EMBL/GenBank/DDBJ databases">
        <authorList>
            <person name="Varghese N."/>
            <person name="Submissions S."/>
        </authorList>
    </citation>
    <scope>NUCLEOTIDE SEQUENCE [LARGE SCALE GENOMIC DNA]</scope>
    <source>
        <strain evidence="3">DSM 23920</strain>
    </source>
</reference>
<feature type="signal peptide" evidence="1">
    <location>
        <begin position="1"/>
        <end position="24"/>
    </location>
</feature>